<evidence type="ECO:0000313" key="2">
    <source>
        <dbReference type="Proteomes" id="UP000596742"/>
    </source>
</evidence>
<reference evidence="1" key="1">
    <citation type="submission" date="2018-11" db="EMBL/GenBank/DDBJ databases">
        <authorList>
            <person name="Alioto T."/>
            <person name="Alioto T."/>
        </authorList>
    </citation>
    <scope>NUCLEOTIDE SEQUENCE</scope>
</reference>
<keyword evidence="2" id="KW-1185">Reference proteome</keyword>
<accession>A0A8B6DJT8</accession>
<dbReference type="EMBL" id="UYJE01003601">
    <property type="protein sequence ID" value="VDI20733.1"/>
    <property type="molecule type" value="Genomic_DNA"/>
</dbReference>
<evidence type="ECO:0000313" key="1">
    <source>
        <dbReference type="EMBL" id="VDI20733.1"/>
    </source>
</evidence>
<organism evidence="1 2">
    <name type="scientific">Mytilus galloprovincialis</name>
    <name type="common">Mediterranean mussel</name>
    <dbReference type="NCBI Taxonomy" id="29158"/>
    <lineage>
        <taxon>Eukaryota</taxon>
        <taxon>Metazoa</taxon>
        <taxon>Spiralia</taxon>
        <taxon>Lophotrochozoa</taxon>
        <taxon>Mollusca</taxon>
        <taxon>Bivalvia</taxon>
        <taxon>Autobranchia</taxon>
        <taxon>Pteriomorphia</taxon>
        <taxon>Mytilida</taxon>
        <taxon>Mytiloidea</taxon>
        <taxon>Mytilidae</taxon>
        <taxon>Mytilinae</taxon>
        <taxon>Mytilus</taxon>
    </lineage>
</organism>
<name>A0A8B6DJT8_MYTGA</name>
<sequence length="52" mass="5925">MGEFLLLDEHVRVQEKSVKIFAKNMVYHTTVLTLFTFTTGPLGNTLQHIAMC</sequence>
<comment type="caution">
    <text evidence="1">The sequence shown here is derived from an EMBL/GenBank/DDBJ whole genome shotgun (WGS) entry which is preliminary data.</text>
</comment>
<gene>
    <name evidence="1" type="ORF">MGAL_10B011906</name>
</gene>
<protein>
    <submittedName>
        <fullName evidence="1">Uncharacterized protein</fullName>
    </submittedName>
</protein>
<dbReference type="Proteomes" id="UP000596742">
    <property type="component" value="Unassembled WGS sequence"/>
</dbReference>
<dbReference type="AlphaFoldDB" id="A0A8B6DJT8"/>
<proteinExistence type="predicted"/>